<evidence type="ECO:0000313" key="2">
    <source>
        <dbReference type="Proteomes" id="UP000018721"/>
    </source>
</evidence>
<keyword evidence="2" id="KW-1185">Reference proteome</keyword>
<reference evidence="1 2" key="1">
    <citation type="submission" date="2013-11" db="EMBL/GenBank/DDBJ databases">
        <title>The Genome Sequence of Phytophthora parasitica P1569.</title>
        <authorList>
            <consortium name="The Broad Institute Genomics Platform"/>
            <person name="Russ C."/>
            <person name="Tyler B."/>
            <person name="Panabieres F."/>
            <person name="Shan W."/>
            <person name="Tripathy S."/>
            <person name="Grunwald N."/>
            <person name="Machado M."/>
            <person name="Johnson C.S."/>
            <person name="Arredondo F."/>
            <person name="Hong C."/>
            <person name="Coffey M."/>
            <person name="Young S.K."/>
            <person name="Zeng Q."/>
            <person name="Gargeya S."/>
            <person name="Fitzgerald M."/>
            <person name="Abouelleil A."/>
            <person name="Alvarado L."/>
            <person name="Chapman S.B."/>
            <person name="Gainer-Dewar J."/>
            <person name="Goldberg J."/>
            <person name="Griggs A."/>
            <person name="Gujja S."/>
            <person name="Hansen M."/>
            <person name="Howarth C."/>
            <person name="Imamovic A."/>
            <person name="Ireland A."/>
            <person name="Larimer J."/>
            <person name="McCowan C."/>
            <person name="Murphy C."/>
            <person name="Pearson M."/>
            <person name="Poon T.W."/>
            <person name="Priest M."/>
            <person name="Roberts A."/>
            <person name="Saif S."/>
            <person name="Shea T."/>
            <person name="Sykes S."/>
            <person name="Wortman J."/>
            <person name="Nusbaum C."/>
            <person name="Birren B."/>
        </authorList>
    </citation>
    <scope>NUCLEOTIDE SEQUENCE [LARGE SCALE GENOMIC DNA]</scope>
    <source>
        <strain evidence="1 2">P1569</strain>
    </source>
</reference>
<dbReference type="Proteomes" id="UP000018721">
    <property type="component" value="Unassembled WGS sequence"/>
</dbReference>
<dbReference type="HOGENOM" id="CLU_2351248_0_0_1"/>
<accession>V9EPV0</accession>
<dbReference type="OrthoDB" id="129291at2759"/>
<evidence type="ECO:0000313" key="1">
    <source>
        <dbReference type="EMBL" id="ETI40523.1"/>
    </source>
</evidence>
<protein>
    <submittedName>
        <fullName evidence="1">Uncharacterized protein</fullName>
    </submittedName>
</protein>
<name>V9EPV0_PHYNI</name>
<sequence>MIEPIAMSIVEEKTPELASHSSLSPHAALLAQSPVYATLGRNPVQKEADQSPFFDLGDGMKRPAWQSTLTFLLPDQRLADVPTPMREHIDVLYWIPY</sequence>
<dbReference type="AlphaFoldDB" id="V9EPV0"/>
<dbReference type="EMBL" id="ANIZ01002442">
    <property type="protein sequence ID" value="ETI40523.1"/>
    <property type="molecule type" value="Genomic_DNA"/>
</dbReference>
<proteinExistence type="predicted"/>
<gene>
    <name evidence="1" type="ORF">F443_14132</name>
</gene>
<comment type="caution">
    <text evidence="1">The sequence shown here is derived from an EMBL/GenBank/DDBJ whole genome shotgun (WGS) entry which is preliminary data.</text>
</comment>
<organism evidence="1 2">
    <name type="scientific">Phytophthora nicotianae P1569</name>
    <dbReference type="NCBI Taxonomy" id="1317065"/>
    <lineage>
        <taxon>Eukaryota</taxon>
        <taxon>Sar</taxon>
        <taxon>Stramenopiles</taxon>
        <taxon>Oomycota</taxon>
        <taxon>Peronosporomycetes</taxon>
        <taxon>Peronosporales</taxon>
        <taxon>Peronosporaceae</taxon>
        <taxon>Phytophthora</taxon>
    </lineage>
</organism>
<dbReference type="eggNOG" id="ENOG502RH0Z">
    <property type="taxonomic scope" value="Eukaryota"/>
</dbReference>